<evidence type="ECO:0000259" key="1">
    <source>
        <dbReference type="Pfam" id="PF06812"/>
    </source>
</evidence>
<dbReference type="AlphaFoldDB" id="A0A1C4C4W3"/>
<proteinExistence type="predicted"/>
<dbReference type="InterPro" id="IPR010657">
    <property type="entry name" value="ImpA_N"/>
</dbReference>
<accession>A0A1C4C4W3</accession>
<reference evidence="3" key="1">
    <citation type="submission" date="2016-08" db="EMBL/GenBank/DDBJ databases">
        <authorList>
            <person name="Varghese N."/>
            <person name="Submissions Spin"/>
        </authorList>
    </citation>
    <scope>NUCLEOTIDE SEQUENCE [LARGE SCALE GENOMIC DNA]</scope>
    <source>
        <strain evidence="3">REICA_142</strain>
    </source>
</reference>
<dbReference type="OrthoDB" id="9771118at2"/>
<evidence type="ECO:0000313" key="3">
    <source>
        <dbReference type="Proteomes" id="UP000198515"/>
    </source>
</evidence>
<evidence type="ECO:0000313" key="2">
    <source>
        <dbReference type="EMBL" id="SCC14149.1"/>
    </source>
</evidence>
<dbReference type="Proteomes" id="UP000198515">
    <property type="component" value="Unassembled WGS sequence"/>
</dbReference>
<organism evidence="2 3">
    <name type="scientific">Kosakonia oryziphila</name>
    <dbReference type="NCBI Taxonomy" id="1005667"/>
    <lineage>
        <taxon>Bacteria</taxon>
        <taxon>Pseudomonadati</taxon>
        <taxon>Pseudomonadota</taxon>
        <taxon>Gammaproteobacteria</taxon>
        <taxon>Enterobacterales</taxon>
        <taxon>Enterobacteriaceae</taxon>
        <taxon>Kosakonia</taxon>
    </lineage>
</organism>
<dbReference type="EMBL" id="FMBC01000010">
    <property type="protein sequence ID" value="SCC14149.1"/>
    <property type="molecule type" value="Genomic_DNA"/>
</dbReference>
<dbReference type="RefSeq" id="WP_090134718.1">
    <property type="nucleotide sequence ID" value="NZ_FMBC01000010.1"/>
</dbReference>
<name>A0A1C4C4W3_9ENTR</name>
<dbReference type="InterPro" id="IPR017740">
    <property type="entry name" value="TssA-like"/>
</dbReference>
<keyword evidence="3" id="KW-1185">Reference proteome</keyword>
<dbReference type="Pfam" id="PF06812">
    <property type="entry name" value="ImpA_N"/>
    <property type="match status" value="1"/>
</dbReference>
<protein>
    <submittedName>
        <fullName evidence="2">Type VI secretion system protein ImpA</fullName>
    </submittedName>
</protein>
<dbReference type="PANTHER" id="PTHR37951">
    <property type="entry name" value="CYTOPLASMIC PROTEIN-RELATED"/>
    <property type="match status" value="1"/>
</dbReference>
<feature type="domain" description="ImpA N-terminal" evidence="1">
    <location>
        <begin position="18"/>
        <end position="140"/>
    </location>
</feature>
<gene>
    <name evidence="2" type="ORF">GA0061070_101017</name>
</gene>
<sequence length="356" mass="39523">MNQTYRLTCCDYYQPLMSPIAGSDACGENLDYDPAFIMLQSRLQPRLDVEYGSFFEAAEPINWTDTERECQTLLQKSKDIRLVIILMRCRLRKIGLPALAEGLEALNALLCAWPDDLHPQLLDEGEFTPMLRANAFAELEDANGLLADLRNQPLPKVSGLQITIKEFEKAHQIPREEGALSDTDIAAMIHEWQLSAHDSILPLTQAHYFLAEIKETLTKTLAHDTPDLAMLTGLLALFANDFGSGAPVAVAAPPVAPEETPPVQESVETVVEAPPVAVDPSPVTPPAVTEVRQRINNRADALHRLQEVRSWFAMTEPSSPLIQVLKYAEESIGKSFADLLKMYPPEIVAMLNQEKE</sequence>
<dbReference type="PANTHER" id="PTHR37951:SF1">
    <property type="entry name" value="TYPE VI SECRETION SYSTEM COMPONENT TSSA1"/>
    <property type="match status" value="1"/>
</dbReference>